<reference evidence="1" key="1">
    <citation type="submission" date="2023-04" db="EMBL/GenBank/DDBJ databases">
        <title>A chromosome-level genome assembly of the parasitoid wasp Eretmocerus hayati.</title>
        <authorList>
            <person name="Zhong Y."/>
            <person name="Liu S."/>
            <person name="Liu Y."/>
        </authorList>
    </citation>
    <scope>NUCLEOTIDE SEQUENCE</scope>
    <source>
        <strain evidence="1">ZJU_SS_LIU_2023</strain>
    </source>
</reference>
<keyword evidence="2" id="KW-1185">Reference proteome</keyword>
<sequence length="627" mass="70420">MVESDSNLDEKEAPCQVQDTVVVQDDEITNQIGEKRKRDASPEIRDDESSKKICPTDDDEVTDQVGDKRKRDASPEIRDDESSKKLCAIEDDEVTDQVGDKRKRDGSPKGRDDESSKKFCAINGSNDDSKIQAPASSNDEGSDENEVSPDKLTEATRDSNSKNESENDIEGSANVTEENGFDKQKEKENLNSNILTESNGDATADDANTDGVSKPVEKDIPEKPKETLGPMTDSAKKDDDPQSNVLEADKTKENSINTDVSKEPDEAGSPDKKKSRKIDSEVINGVELIVECASDQESSDESEHVDPSPRKKTIIVREKPHDSEFEEHCSEDENSDSYQVLESKSKGDEQSNSPTDTNKNKKPNEVSKTCTVTEKSKDRSKTQSNKGGSSVPAKDMKSSHLTKGKDLNRVQDTKRKRNVRDRSWEEDEEEYSNPETSDEEWSSRKRRTRKTRTRKNSRAGNDRKRDVPSRVKSKNPPKEEVNVESDDDLQIEYSNIVPEGKRKSETQPTGKIDMFKNFIRAAGLKIKSYETFLAGCRTESVKVERLSQFLQKSGIKGRPTLQKCIKFKEDNENSSKATELDTRKIITDTRVTRGRRSQKFNQDSEESPARGLRTPAKKMRIVDDDSD</sequence>
<dbReference type="Proteomes" id="UP001239111">
    <property type="component" value="Chromosome 1"/>
</dbReference>
<name>A0ACC2PVS5_9HYME</name>
<gene>
    <name evidence="1" type="ORF">QAD02_022528</name>
</gene>
<dbReference type="EMBL" id="CM056741">
    <property type="protein sequence ID" value="KAJ8686734.1"/>
    <property type="molecule type" value="Genomic_DNA"/>
</dbReference>
<accession>A0ACC2PVS5</accession>
<proteinExistence type="predicted"/>
<protein>
    <submittedName>
        <fullName evidence="1">Uncharacterized protein</fullName>
    </submittedName>
</protein>
<comment type="caution">
    <text evidence="1">The sequence shown here is derived from an EMBL/GenBank/DDBJ whole genome shotgun (WGS) entry which is preliminary data.</text>
</comment>
<evidence type="ECO:0000313" key="1">
    <source>
        <dbReference type="EMBL" id="KAJ8686734.1"/>
    </source>
</evidence>
<organism evidence="1 2">
    <name type="scientific">Eretmocerus hayati</name>
    <dbReference type="NCBI Taxonomy" id="131215"/>
    <lineage>
        <taxon>Eukaryota</taxon>
        <taxon>Metazoa</taxon>
        <taxon>Ecdysozoa</taxon>
        <taxon>Arthropoda</taxon>
        <taxon>Hexapoda</taxon>
        <taxon>Insecta</taxon>
        <taxon>Pterygota</taxon>
        <taxon>Neoptera</taxon>
        <taxon>Endopterygota</taxon>
        <taxon>Hymenoptera</taxon>
        <taxon>Apocrita</taxon>
        <taxon>Proctotrupomorpha</taxon>
        <taxon>Chalcidoidea</taxon>
        <taxon>Aphelinidae</taxon>
        <taxon>Aphelininae</taxon>
        <taxon>Eretmocerus</taxon>
    </lineage>
</organism>
<evidence type="ECO:0000313" key="2">
    <source>
        <dbReference type="Proteomes" id="UP001239111"/>
    </source>
</evidence>